<dbReference type="AlphaFoldDB" id="A0A517P1Z5"/>
<proteinExistence type="predicted"/>
<evidence type="ECO:0000313" key="2">
    <source>
        <dbReference type="EMBL" id="QDT13385.1"/>
    </source>
</evidence>
<reference evidence="2 3" key="1">
    <citation type="submission" date="2019-02" db="EMBL/GenBank/DDBJ databases">
        <title>Deep-cultivation of Planctomycetes and their phenomic and genomic characterization uncovers novel biology.</title>
        <authorList>
            <person name="Wiegand S."/>
            <person name="Jogler M."/>
            <person name="Boedeker C."/>
            <person name="Pinto D."/>
            <person name="Vollmers J."/>
            <person name="Rivas-Marin E."/>
            <person name="Kohn T."/>
            <person name="Peeters S.H."/>
            <person name="Heuer A."/>
            <person name="Rast P."/>
            <person name="Oberbeckmann S."/>
            <person name="Bunk B."/>
            <person name="Jeske O."/>
            <person name="Meyerdierks A."/>
            <person name="Storesund J.E."/>
            <person name="Kallscheuer N."/>
            <person name="Luecker S."/>
            <person name="Lage O.M."/>
            <person name="Pohl T."/>
            <person name="Merkel B.J."/>
            <person name="Hornburger P."/>
            <person name="Mueller R.-W."/>
            <person name="Bruemmer F."/>
            <person name="Labrenz M."/>
            <person name="Spormann A.M."/>
            <person name="Op den Camp H."/>
            <person name="Overmann J."/>
            <person name="Amann R."/>
            <person name="Jetten M.S.M."/>
            <person name="Mascher T."/>
            <person name="Medema M.H."/>
            <person name="Devos D.P."/>
            <person name="Kaster A.-K."/>
            <person name="Ovreas L."/>
            <person name="Rohde M."/>
            <person name="Galperin M.Y."/>
            <person name="Jogler C."/>
        </authorList>
    </citation>
    <scope>NUCLEOTIDE SEQUENCE [LARGE SCALE GENOMIC DNA]</scope>
    <source>
        <strain evidence="2 3">K23_9</strain>
    </source>
</reference>
<sequence length="207" mass="21353" precursor="true">MMYCRFLCSFSVLIALATNNANAAIVINIDGSSTAPVPTMGTTPIDVAISYTISAPTDNIAAMNLSFDLVPLGTALPTGVTFNSLTGLTDMSTDYSFSITPVADNDFLVTALSDAGAGATVSPGTFDLFTLTFDVDSSAADGFYGLRIDDAPNTTFFTAVGNAGVIPISATTTGGFTLTAVPEPSSFAICGLLLGAVTMRRRRRSKA</sequence>
<dbReference type="OrthoDB" id="7509429at2"/>
<dbReference type="Gene3D" id="2.60.40.680">
    <property type="match status" value="1"/>
</dbReference>
<gene>
    <name evidence="2" type="ORF">K239x_54030</name>
</gene>
<keyword evidence="1" id="KW-0732">Signal</keyword>
<dbReference type="EMBL" id="CP036526">
    <property type="protein sequence ID" value="QDT13385.1"/>
    <property type="molecule type" value="Genomic_DNA"/>
</dbReference>
<feature type="signal peptide" evidence="1">
    <location>
        <begin position="1"/>
        <end position="23"/>
    </location>
</feature>
<accession>A0A517P1Z5</accession>
<dbReference type="NCBIfam" id="TIGR02595">
    <property type="entry name" value="PEP_CTERM"/>
    <property type="match status" value="1"/>
</dbReference>
<dbReference type="InterPro" id="IPR013424">
    <property type="entry name" value="Ice-binding_C"/>
</dbReference>
<protein>
    <recommendedName>
        <fullName evidence="4">PEP-CTERM protein-sorting domain-containing protein</fullName>
    </recommendedName>
</protein>
<evidence type="ECO:0008006" key="4">
    <source>
        <dbReference type="Google" id="ProtNLM"/>
    </source>
</evidence>
<name>A0A517P1Z5_9BACT</name>
<evidence type="ECO:0000256" key="1">
    <source>
        <dbReference type="SAM" id="SignalP"/>
    </source>
</evidence>
<keyword evidence="3" id="KW-1185">Reference proteome</keyword>
<feature type="chain" id="PRO_5021986158" description="PEP-CTERM protein-sorting domain-containing protein" evidence="1">
    <location>
        <begin position="24"/>
        <end position="207"/>
    </location>
</feature>
<dbReference type="Proteomes" id="UP000319817">
    <property type="component" value="Chromosome"/>
</dbReference>
<organism evidence="2 3">
    <name type="scientific">Stieleria marina</name>
    <dbReference type="NCBI Taxonomy" id="1930275"/>
    <lineage>
        <taxon>Bacteria</taxon>
        <taxon>Pseudomonadati</taxon>
        <taxon>Planctomycetota</taxon>
        <taxon>Planctomycetia</taxon>
        <taxon>Pirellulales</taxon>
        <taxon>Pirellulaceae</taxon>
        <taxon>Stieleria</taxon>
    </lineage>
</organism>
<evidence type="ECO:0000313" key="3">
    <source>
        <dbReference type="Proteomes" id="UP000319817"/>
    </source>
</evidence>